<dbReference type="RefSeq" id="WP_023051152.1">
    <property type="nucleotide sequence ID" value="NZ_CP173065.2"/>
</dbReference>
<evidence type="ECO:0000256" key="4">
    <source>
        <dbReference type="ARBA" id="ARBA00024346"/>
    </source>
</evidence>
<dbReference type="Proteomes" id="UP000017081">
    <property type="component" value="Unassembled WGS sequence"/>
</dbReference>
<comment type="caution">
    <text evidence="8">The sequence shown here is derived from an EMBL/GenBank/DDBJ whole genome shotgun (WGS) entry which is preliminary data.</text>
</comment>
<proteinExistence type="inferred from homology"/>
<dbReference type="PATRIC" id="fig|1319815.3.peg.1557"/>
<evidence type="ECO:0000256" key="3">
    <source>
        <dbReference type="ARBA" id="ARBA00024303"/>
    </source>
</evidence>
<organism evidence="8 9">
    <name type="scientific">Cetobacterium somerae ATCC BAA-474</name>
    <dbReference type="NCBI Taxonomy" id="1319815"/>
    <lineage>
        <taxon>Bacteria</taxon>
        <taxon>Fusobacteriati</taxon>
        <taxon>Fusobacteriota</taxon>
        <taxon>Fusobacteriia</taxon>
        <taxon>Fusobacteriales</taxon>
        <taxon>Fusobacteriaceae</taxon>
        <taxon>Cetobacterium</taxon>
    </lineage>
</organism>
<reference evidence="8 9" key="1">
    <citation type="submission" date="2013-08" db="EMBL/GenBank/DDBJ databases">
        <authorList>
            <person name="Weinstock G."/>
            <person name="Sodergren E."/>
            <person name="Wylie T."/>
            <person name="Fulton L."/>
            <person name="Fulton R."/>
            <person name="Fronick C."/>
            <person name="O'Laughlin M."/>
            <person name="Godfrey J."/>
            <person name="Miner T."/>
            <person name="Herter B."/>
            <person name="Appelbaum E."/>
            <person name="Cordes M."/>
            <person name="Lek S."/>
            <person name="Wollam A."/>
            <person name="Pepin K.H."/>
            <person name="Palsikar V.B."/>
            <person name="Mitreva M."/>
            <person name="Wilson R.K."/>
        </authorList>
    </citation>
    <scope>NUCLEOTIDE SEQUENCE [LARGE SCALE GENOMIC DNA]</scope>
    <source>
        <strain evidence="8 9">ATCC BAA-474</strain>
    </source>
</reference>
<comment type="function">
    <text evidence="3">Protein-arginine rhamnosyltransferase that catalyzes the transfer of a single rhamnose to elongation factor P (EF-P) on 'Lys-32', a modification required for EF-P-dependent rescue of polyproline stalled ribosomes.</text>
</comment>
<evidence type="ECO:0000256" key="5">
    <source>
        <dbReference type="ARBA" id="ARBA00024416"/>
    </source>
</evidence>
<comment type="similarity">
    <text evidence="4">Belongs to the glycosyltransferase 104 family.</text>
</comment>
<dbReference type="Pfam" id="PF10093">
    <property type="entry name" value="EarP"/>
    <property type="match status" value="1"/>
</dbReference>
<evidence type="ECO:0000256" key="1">
    <source>
        <dbReference type="ARBA" id="ARBA00022676"/>
    </source>
</evidence>
<sequence>MIIKSLDIFCEIIDNFGDIGVVYRLAKELKTFYNDNVKIRVILNRVNEFVNMNKKAKDTDYQEIDGIIYMTNEYLAKNICTFSPANVIIEAFGCNILETYLEKAKLESSLLINLEYLSGEDWIEGIHLMESPLGAEKLKKFFFMPGFTEKSGGVIVDKLFLNRKKSVLENKKFYLEKYIPEIDESYFLGTIFSYEKNFLPLIDVLLENGKENCLLILGEKSQMSINKIIENLNFTYSSEGIYKYKNILIKFMPFLEQEEYEELINLADYNFVRGEDSFVRALLTGKPFVWHIYLQEEMAHMDKIDGFIKRYDETLKSLGLNKELGIHTKLLRDYNLRDSNSLELGNEKFDDFFKEFENISKLSQSYSEYIELKCNLIDKLNEFILKY</sequence>
<evidence type="ECO:0000256" key="6">
    <source>
        <dbReference type="ARBA" id="ARBA00030025"/>
    </source>
</evidence>
<dbReference type="GO" id="GO:0106361">
    <property type="term" value="F:protein-arginine rhamnosyltransferase activity"/>
    <property type="evidence" value="ECO:0007669"/>
    <property type="project" value="InterPro"/>
</dbReference>
<dbReference type="STRING" id="1319815.HMPREF0202_01615"/>
<keyword evidence="1" id="KW-0328">Glycosyltransferase</keyword>
<name>U7VAB5_9FUSO</name>
<dbReference type="eggNOG" id="COG4394">
    <property type="taxonomic scope" value="Bacteria"/>
</dbReference>
<gene>
    <name evidence="8" type="ORF">HMPREF0202_01615</name>
</gene>
<dbReference type="EMBL" id="AXZF01000064">
    <property type="protein sequence ID" value="ERT68456.1"/>
    <property type="molecule type" value="Genomic_DNA"/>
</dbReference>
<keyword evidence="9" id="KW-1185">Reference proteome</keyword>
<comment type="catalytic activity">
    <reaction evidence="7">
        <text>dTDP-beta-L-rhamnose + L-arginyl-[protein] = N(omega)-(alpha-L-rhamnosyl)-L-arginyl-[protein] + dTDP + H(+)</text>
        <dbReference type="Rhea" id="RHEA:66692"/>
        <dbReference type="Rhea" id="RHEA-COMP:10532"/>
        <dbReference type="Rhea" id="RHEA-COMP:17096"/>
        <dbReference type="ChEBI" id="CHEBI:15378"/>
        <dbReference type="ChEBI" id="CHEBI:29965"/>
        <dbReference type="ChEBI" id="CHEBI:57510"/>
        <dbReference type="ChEBI" id="CHEBI:58369"/>
        <dbReference type="ChEBI" id="CHEBI:167445"/>
    </reaction>
    <physiologicalReaction direction="left-to-right" evidence="7">
        <dbReference type="Rhea" id="RHEA:66693"/>
    </physiologicalReaction>
</comment>
<evidence type="ECO:0000313" key="9">
    <source>
        <dbReference type="Proteomes" id="UP000017081"/>
    </source>
</evidence>
<accession>U7VAB5</accession>
<dbReference type="HOGENOM" id="CLU_060250_0_0_0"/>
<evidence type="ECO:0000256" key="2">
    <source>
        <dbReference type="ARBA" id="ARBA00022679"/>
    </source>
</evidence>
<evidence type="ECO:0000256" key="7">
    <source>
        <dbReference type="ARBA" id="ARBA00048472"/>
    </source>
</evidence>
<protein>
    <recommendedName>
        <fullName evidence="5">Protein-arginine rhamnosyltransferase</fullName>
    </recommendedName>
    <alternativeName>
        <fullName evidence="6">EF-P arginine rhamnosyltransferase</fullName>
    </alternativeName>
</protein>
<evidence type="ECO:0000313" key="8">
    <source>
        <dbReference type="EMBL" id="ERT68456.1"/>
    </source>
</evidence>
<keyword evidence="2" id="KW-0808">Transferase</keyword>
<dbReference type="AlphaFoldDB" id="U7VAB5"/>
<dbReference type="InterPro" id="IPR016633">
    <property type="entry name" value="EarP"/>
</dbReference>